<keyword evidence="1" id="KW-1133">Transmembrane helix</keyword>
<dbReference type="Proteomes" id="UP000005566">
    <property type="component" value="Unassembled WGS sequence"/>
</dbReference>
<dbReference type="PROSITE" id="PS51257">
    <property type="entry name" value="PROKAR_LIPOPROTEIN"/>
    <property type="match status" value="1"/>
</dbReference>
<dbReference type="EMBL" id="AHKF01000017">
    <property type="protein sequence ID" value="EIA09018.1"/>
    <property type="molecule type" value="Genomic_DNA"/>
</dbReference>
<dbReference type="AlphaFoldDB" id="H7FRN5"/>
<comment type="caution">
    <text evidence="2">The sequence shown here is derived from an EMBL/GenBank/DDBJ whole genome shotgun (WGS) entry which is preliminary data.</text>
</comment>
<feature type="transmembrane region" description="Helical" evidence="1">
    <location>
        <begin position="6"/>
        <end position="25"/>
    </location>
</feature>
<keyword evidence="1" id="KW-0812">Transmembrane</keyword>
<evidence type="ECO:0000256" key="1">
    <source>
        <dbReference type="SAM" id="Phobius"/>
    </source>
</evidence>
<evidence type="ECO:0000313" key="3">
    <source>
        <dbReference type="Proteomes" id="UP000005566"/>
    </source>
</evidence>
<evidence type="ECO:0008006" key="4">
    <source>
        <dbReference type="Google" id="ProtNLM"/>
    </source>
</evidence>
<gene>
    <name evidence="2" type="ORF">HJ01_01784</name>
</gene>
<organism evidence="2 3">
    <name type="scientific">Flavobacterium frigoris (strain PS1)</name>
    <dbReference type="NCBI Taxonomy" id="1086011"/>
    <lineage>
        <taxon>Bacteria</taxon>
        <taxon>Pseudomonadati</taxon>
        <taxon>Bacteroidota</taxon>
        <taxon>Flavobacteriia</taxon>
        <taxon>Flavobacteriales</taxon>
        <taxon>Flavobacteriaceae</taxon>
        <taxon>Flavobacterium</taxon>
    </lineage>
</organism>
<proteinExistence type="predicted"/>
<accession>H7FRN5</accession>
<dbReference type="PATRIC" id="fig|1086011.3.peg.1744"/>
<protein>
    <recommendedName>
        <fullName evidence="4">Lipoprotein</fullName>
    </recommendedName>
</protein>
<keyword evidence="3" id="KW-1185">Reference proteome</keyword>
<evidence type="ECO:0000313" key="2">
    <source>
        <dbReference type="EMBL" id="EIA09018.1"/>
    </source>
</evidence>
<dbReference type="STRING" id="1086011.HJ01_01784"/>
<sequence>MFKVSRLLFQVFSGAISCYSLYLFIRKKADKKDAASIRARGF</sequence>
<reference evidence="2 3" key="1">
    <citation type="journal article" date="2014" name="Acta Crystallogr. D">
        <title>Structure-based characterization and antifreeze properties of a hyperactive ice-binding protein from the Antarctic bacterium Flavobacterium frigoris PS1.</title>
        <authorList>
            <person name="Do H."/>
            <person name="Kim S.J."/>
            <person name="Kim H.J."/>
            <person name="Lee J.H."/>
        </authorList>
    </citation>
    <scope>NUCLEOTIDE SEQUENCE [LARGE SCALE GENOMIC DNA]</scope>
    <source>
        <strain evidence="2 3">PS1</strain>
    </source>
</reference>
<keyword evidence="1" id="KW-0472">Membrane</keyword>
<name>H7FRN5_FLAFP</name>